<organism evidence="1 2">
    <name type="scientific">Ileibacterium valens</name>
    <dbReference type="NCBI Taxonomy" id="1862668"/>
    <lineage>
        <taxon>Bacteria</taxon>
        <taxon>Bacillati</taxon>
        <taxon>Bacillota</taxon>
        <taxon>Erysipelotrichia</taxon>
        <taxon>Erysipelotrichales</taxon>
        <taxon>Erysipelotrichaceae</taxon>
        <taxon>Ileibacterium</taxon>
    </lineage>
</organism>
<evidence type="ECO:0000313" key="1">
    <source>
        <dbReference type="EMBL" id="OLU39947.1"/>
    </source>
</evidence>
<gene>
    <name evidence="1" type="ORF">BO222_05870</name>
</gene>
<reference evidence="1 2" key="1">
    <citation type="submission" date="2016-11" db="EMBL/GenBank/DDBJ databases">
        <title>Description of two novel members of the family Erysipelotrichaceae: Ileibacterium lipovorans gen. nov., sp. nov. and Dubosiella newyorkensis, gen. nov., sp. nov.</title>
        <authorList>
            <person name="Cox L.M."/>
            <person name="Sohn J."/>
            <person name="Tyrrell K.L."/>
            <person name="Citron D.M."/>
            <person name="Lawson P.A."/>
            <person name="Patel N.B."/>
            <person name="Iizumi T."/>
            <person name="Perez-Perez G.I."/>
            <person name="Goldstein E.J."/>
            <person name="Blaser M.J."/>
        </authorList>
    </citation>
    <scope>NUCLEOTIDE SEQUENCE [LARGE SCALE GENOMIC DNA]</scope>
    <source>
        <strain evidence="1 2">NYU-BL-A3</strain>
    </source>
</reference>
<dbReference type="AlphaFoldDB" id="A0A1U7NGF1"/>
<keyword evidence="2" id="KW-1185">Reference proteome</keyword>
<accession>A0A1U7NGF1</accession>
<protein>
    <submittedName>
        <fullName evidence="1">Uncharacterized protein</fullName>
    </submittedName>
</protein>
<dbReference type="Proteomes" id="UP000186341">
    <property type="component" value="Unassembled WGS sequence"/>
</dbReference>
<proteinExistence type="predicted"/>
<dbReference type="EMBL" id="MPJW01000121">
    <property type="protein sequence ID" value="OLU39947.1"/>
    <property type="molecule type" value="Genomic_DNA"/>
</dbReference>
<evidence type="ECO:0000313" key="2">
    <source>
        <dbReference type="Proteomes" id="UP000186341"/>
    </source>
</evidence>
<sequence length="62" mass="7251">MKIPSFHLYRQFKTEFHWKSCQTNLSFHNKPIVSIDRDGEQNSSAKSKSAFHFAFDPFSLEG</sequence>
<name>A0A1U7NGF1_9FIRM</name>
<comment type="caution">
    <text evidence="1">The sequence shown here is derived from an EMBL/GenBank/DDBJ whole genome shotgun (WGS) entry which is preliminary data.</text>
</comment>